<reference evidence="1 2" key="1">
    <citation type="journal article" date="2021" name="Sci. Rep.">
        <title>Genome sequencing of the multicellular alga Astrephomene provides insights into convergent evolution of germ-soma differentiation.</title>
        <authorList>
            <person name="Yamashita S."/>
            <person name="Yamamoto K."/>
            <person name="Matsuzaki R."/>
            <person name="Suzuki S."/>
            <person name="Yamaguchi H."/>
            <person name="Hirooka S."/>
            <person name="Minakuchi Y."/>
            <person name="Miyagishima S."/>
            <person name="Kawachi M."/>
            <person name="Toyoda A."/>
            <person name="Nozaki H."/>
        </authorList>
    </citation>
    <scope>NUCLEOTIDE SEQUENCE [LARGE SCALE GENOMIC DNA]</scope>
    <source>
        <strain evidence="1 2">NIES-4017</strain>
    </source>
</reference>
<feature type="non-terminal residue" evidence="1">
    <location>
        <position position="146"/>
    </location>
</feature>
<gene>
    <name evidence="1" type="ORF">Agub_g14572</name>
</gene>
<dbReference type="EMBL" id="BMAR01000057">
    <property type="protein sequence ID" value="GFR52052.1"/>
    <property type="molecule type" value="Genomic_DNA"/>
</dbReference>
<protein>
    <submittedName>
        <fullName evidence="1">Uncharacterized protein</fullName>
    </submittedName>
</protein>
<dbReference type="AlphaFoldDB" id="A0AAD3E3A8"/>
<evidence type="ECO:0000313" key="2">
    <source>
        <dbReference type="Proteomes" id="UP001054857"/>
    </source>
</evidence>
<sequence length="146" mass="16474">MSLLSLYANIIWRGNGPGEVYKRKVAASLISRYNAPQPLAEFDGLAPGSRDTDDRILSSDPCFHVVDGAVRLHIEKLLFMAKARLEKWLDLAFPPHNAPDEYLKNCLARYIIAEQERMVYAPPSSLFTLDMSSAETMLDAYWTDAH</sequence>
<accession>A0AAD3E3A8</accession>
<comment type="caution">
    <text evidence="1">The sequence shown here is derived from an EMBL/GenBank/DDBJ whole genome shotgun (WGS) entry which is preliminary data.</text>
</comment>
<proteinExistence type="predicted"/>
<name>A0AAD3E3A8_9CHLO</name>
<evidence type="ECO:0000313" key="1">
    <source>
        <dbReference type="EMBL" id="GFR52052.1"/>
    </source>
</evidence>
<keyword evidence="2" id="KW-1185">Reference proteome</keyword>
<organism evidence="1 2">
    <name type="scientific">Astrephomene gubernaculifera</name>
    <dbReference type="NCBI Taxonomy" id="47775"/>
    <lineage>
        <taxon>Eukaryota</taxon>
        <taxon>Viridiplantae</taxon>
        <taxon>Chlorophyta</taxon>
        <taxon>core chlorophytes</taxon>
        <taxon>Chlorophyceae</taxon>
        <taxon>CS clade</taxon>
        <taxon>Chlamydomonadales</taxon>
        <taxon>Astrephomenaceae</taxon>
        <taxon>Astrephomene</taxon>
    </lineage>
</organism>
<dbReference type="Proteomes" id="UP001054857">
    <property type="component" value="Unassembled WGS sequence"/>
</dbReference>